<dbReference type="EMBL" id="JASPKZ010001960">
    <property type="protein sequence ID" value="KAJ9596789.1"/>
    <property type="molecule type" value="Genomic_DNA"/>
</dbReference>
<proteinExistence type="predicted"/>
<organism evidence="7 8">
    <name type="scientific">Diploptera punctata</name>
    <name type="common">Pacific beetle cockroach</name>
    <dbReference type="NCBI Taxonomy" id="6984"/>
    <lineage>
        <taxon>Eukaryota</taxon>
        <taxon>Metazoa</taxon>
        <taxon>Ecdysozoa</taxon>
        <taxon>Arthropoda</taxon>
        <taxon>Hexapoda</taxon>
        <taxon>Insecta</taxon>
        <taxon>Pterygota</taxon>
        <taxon>Neoptera</taxon>
        <taxon>Polyneoptera</taxon>
        <taxon>Dictyoptera</taxon>
        <taxon>Blattodea</taxon>
        <taxon>Blaberoidea</taxon>
        <taxon>Blaberidae</taxon>
        <taxon>Diplopterinae</taxon>
        <taxon>Diploptera</taxon>
    </lineage>
</organism>
<comment type="caution">
    <text evidence="7">The sequence shown here is derived from an EMBL/GenBank/DDBJ whole genome shotgun (WGS) entry which is preliminary data.</text>
</comment>
<evidence type="ECO:0000256" key="4">
    <source>
        <dbReference type="ARBA" id="ARBA00022833"/>
    </source>
</evidence>
<evidence type="ECO:0000256" key="1">
    <source>
        <dbReference type="ARBA" id="ARBA00022723"/>
    </source>
</evidence>
<gene>
    <name evidence="7" type="ORF">L9F63_012170</name>
</gene>
<dbReference type="PROSITE" id="PS50157">
    <property type="entry name" value="ZINC_FINGER_C2H2_2"/>
    <property type="match status" value="1"/>
</dbReference>
<evidence type="ECO:0000259" key="6">
    <source>
        <dbReference type="PROSITE" id="PS50157"/>
    </source>
</evidence>
<sequence length="102" mass="11946">PSLKKTFLQNPLINFRQSPQMGSRNLDQHDSRGCGLYACNDCGKCYRWKRNLMSHKRFECGKEPQFQCHTCFNGCFNIVVIIIIFKIQLQYVFHGSFMDCNT</sequence>
<evidence type="ECO:0000256" key="3">
    <source>
        <dbReference type="ARBA" id="ARBA00022771"/>
    </source>
</evidence>
<reference evidence="7" key="1">
    <citation type="journal article" date="2023" name="IScience">
        <title>Live-bearing cockroach genome reveals convergent evolutionary mechanisms linked to viviparity in insects and beyond.</title>
        <authorList>
            <person name="Fouks B."/>
            <person name="Harrison M.C."/>
            <person name="Mikhailova A.A."/>
            <person name="Marchal E."/>
            <person name="English S."/>
            <person name="Carruthers M."/>
            <person name="Jennings E.C."/>
            <person name="Chiamaka E.L."/>
            <person name="Frigard R.A."/>
            <person name="Pippel M."/>
            <person name="Attardo G.M."/>
            <person name="Benoit J.B."/>
            <person name="Bornberg-Bauer E."/>
            <person name="Tobe S.S."/>
        </authorList>
    </citation>
    <scope>NUCLEOTIDE SEQUENCE</scope>
    <source>
        <strain evidence="7">Stay&amp;Tobe</strain>
    </source>
</reference>
<dbReference type="Proteomes" id="UP001233999">
    <property type="component" value="Unassembled WGS sequence"/>
</dbReference>
<protein>
    <recommendedName>
        <fullName evidence="6">C2H2-type domain-containing protein</fullName>
    </recommendedName>
</protein>
<keyword evidence="1" id="KW-0479">Metal-binding</keyword>
<keyword evidence="3 5" id="KW-0863">Zinc-finger</keyword>
<reference evidence="7" key="2">
    <citation type="submission" date="2023-05" db="EMBL/GenBank/DDBJ databases">
        <authorList>
            <person name="Fouks B."/>
        </authorList>
    </citation>
    <scope>NUCLEOTIDE SEQUENCE</scope>
    <source>
        <strain evidence="7">Stay&amp;Tobe</strain>
        <tissue evidence="7">Testes</tissue>
    </source>
</reference>
<dbReference type="Gene3D" id="3.30.160.60">
    <property type="entry name" value="Classic Zinc Finger"/>
    <property type="match status" value="1"/>
</dbReference>
<evidence type="ECO:0000256" key="5">
    <source>
        <dbReference type="PROSITE-ProRule" id="PRU00042"/>
    </source>
</evidence>
<feature type="non-terminal residue" evidence="7">
    <location>
        <position position="1"/>
    </location>
</feature>
<name>A0AAD8ENZ4_DIPPU</name>
<dbReference type="InterPro" id="IPR036236">
    <property type="entry name" value="Znf_C2H2_sf"/>
</dbReference>
<accession>A0AAD8ENZ4</accession>
<keyword evidence="8" id="KW-1185">Reference proteome</keyword>
<dbReference type="AlphaFoldDB" id="A0AAD8ENZ4"/>
<evidence type="ECO:0000313" key="7">
    <source>
        <dbReference type="EMBL" id="KAJ9596789.1"/>
    </source>
</evidence>
<dbReference type="SUPFAM" id="SSF57667">
    <property type="entry name" value="beta-beta-alpha zinc fingers"/>
    <property type="match status" value="1"/>
</dbReference>
<feature type="domain" description="C2H2-type" evidence="6">
    <location>
        <begin position="37"/>
        <end position="64"/>
    </location>
</feature>
<dbReference type="InterPro" id="IPR013087">
    <property type="entry name" value="Znf_C2H2_type"/>
</dbReference>
<feature type="non-terminal residue" evidence="7">
    <location>
        <position position="102"/>
    </location>
</feature>
<dbReference type="GO" id="GO:0005634">
    <property type="term" value="C:nucleus"/>
    <property type="evidence" value="ECO:0007669"/>
    <property type="project" value="UniProtKB-ARBA"/>
</dbReference>
<dbReference type="GO" id="GO:0008270">
    <property type="term" value="F:zinc ion binding"/>
    <property type="evidence" value="ECO:0007669"/>
    <property type="project" value="UniProtKB-KW"/>
</dbReference>
<evidence type="ECO:0000256" key="2">
    <source>
        <dbReference type="ARBA" id="ARBA00022737"/>
    </source>
</evidence>
<keyword evidence="4" id="KW-0862">Zinc</keyword>
<evidence type="ECO:0000313" key="8">
    <source>
        <dbReference type="Proteomes" id="UP001233999"/>
    </source>
</evidence>
<keyword evidence="2" id="KW-0677">Repeat</keyword>
<dbReference type="FunFam" id="3.30.160.60:FF:000340">
    <property type="entry name" value="zinc finger protein 473 isoform X1"/>
    <property type="match status" value="1"/>
</dbReference>